<dbReference type="PANTHER" id="PTHR47706">
    <property type="entry name" value="NMRA-LIKE FAMILY PROTEIN"/>
    <property type="match status" value="1"/>
</dbReference>
<dbReference type="AlphaFoldDB" id="A0A4U0WP25"/>
<reference evidence="3 4" key="1">
    <citation type="submission" date="2017-03" db="EMBL/GenBank/DDBJ databases">
        <title>Genomes of endolithic fungi from Antarctica.</title>
        <authorList>
            <person name="Coleine C."/>
            <person name="Masonjones S."/>
            <person name="Stajich J.E."/>
        </authorList>
    </citation>
    <scope>NUCLEOTIDE SEQUENCE [LARGE SCALE GENOMIC DNA]</scope>
    <source>
        <strain evidence="3 4">CCFEE 5184</strain>
    </source>
</reference>
<evidence type="ECO:0000256" key="2">
    <source>
        <dbReference type="ARBA" id="ARBA00023002"/>
    </source>
</evidence>
<dbReference type="GO" id="GO:0016491">
    <property type="term" value="F:oxidoreductase activity"/>
    <property type="evidence" value="ECO:0007669"/>
    <property type="project" value="UniProtKB-KW"/>
</dbReference>
<dbReference type="Gene3D" id="3.40.50.720">
    <property type="entry name" value="NAD(P)-binding Rossmann-like Domain"/>
    <property type="match status" value="1"/>
</dbReference>
<dbReference type="Gene3D" id="3.90.25.10">
    <property type="entry name" value="UDP-galactose 4-epimerase, domain 1"/>
    <property type="match status" value="1"/>
</dbReference>
<dbReference type="SUPFAM" id="SSF51735">
    <property type="entry name" value="NAD(P)-binding Rossmann-fold domains"/>
    <property type="match status" value="1"/>
</dbReference>
<sequence length="301" mass="32874">MLHTVGIAGITGNVGAPTTKSLIQAAGEGKINLIIFHRASTDLTGLSTATNKRSENVEFRVLEFADPPAKIAEVVRGVNIFISAVGFPALPSEPNLVDGLALSPDLVTYIPSVYSTTWTERDFGDPRLGAVLAFLHGGWERAREKGVGVTAVYTGVFELFWFQLGFVGAPIKENIIWANEKQMQNRVPITAIEHLAQALTRIACADPQSIKNKEYSVVPFWPTGNELKELYTKINGQQAQVKEFTPADREAQMADAADFGPAKAGYWEKWESGVWGYEAEGRISDREYGGPGLEEIARSFA</sequence>
<dbReference type="InterPro" id="IPR051609">
    <property type="entry name" value="NmrA/Isoflavone_reductase-like"/>
</dbReference>
<protein>
    <recommendedName>
        <fullName evidence="5">NmrA-like domain-containing protein</fullName>
    </recommendedName>
</protein>
<evidence type="ECO:0000313" key="4">
    <source>
        <dbReference type="Proteomes" id="UP000309340"/>
    </source>
</evidence>
<comment type="caution">
    <text evidence="3">The sequence shown here is derived from an EMBL/GenBank/DDBJ whole genome shotgun (WGS) entry which is preliminary data.</text>
</comment>
<gene>
    <name evidence="3" type="ORF">B0A55_09295</name>
</gene>
<dbReference type="EMBL" id="NAJQ01000866">
    <property type="protein sequence ID" value="TKA64146.1"/>
    <property type="molecule type" value="Genomic_DNA"/>
</dbReference>
<dbReference type="InterPro" id="IPR036291">
    <property type="entry name" value="NAD(P)-bd_dom_sf"/>
</dbReference>
<name>A0A4U0WP25_9PEZI</name>
<keyword evidence="1" id="KW-0521">NADP</keyword>
<evidence type="ECO:0000313" key="3">
    <source>
        <dbReference type="EMBL" id="TKA64146.1"/>
    </source>
</evidence>
<accession>A0A4U0WP25</accession>
<proteinExistence type="predicted"/>
<dbReference type="Proteomes" id="UP000309340">
    <property type="component" value="Unassembled WGS sequence"/>
</dbReference>
<dbReference type="STRING" id="329884.A0A4U0WP25"/>
<keyword evidence="2" id="KW-0560">Oxidoreductase</keyword>
<evidence type="ECO:0008006" key="5">
    <source>
        <dbReference type="Google" id="ProtNLM"/>
    </source>
</evidence>
<dbReference type="OrthoDB" id="5283654at2759"/>
<evidence type="ECO:0000256" key="1">
    <source>
        <dbReference type="ARBA" id="ARBA00022857"/>
    </source>
</evidence>
<keyword evidence="4" id="KW-1185">Reference proteome</keyword>
<organism evidence="3 4">
    <name type="scientific">Friedmanniomyces simplex</name>
    <dbReference type="NCBI Taxonomy" id="329884"/>
    <lineage>
        <taxon>Eukaryota</taxon>
        <taxon>Fungi</taxon>
        <taxon>Dikarya</taxon>
        <taxon>Ascomycota</taxon>
        <taxon>Pezizomycotina</taxon>
        <taxon>Dothideomycetes</taxon>
        <taxon>Dothideomycetidae</taxon>
        <taxon>Mycosphaerellales</taxon>
        <taxon>Teratosphaeriaceae</taxon>
        <taxon>Friedmanniomyces</taxon>
    </lineage>
</organism>
<dbReference type="PANTHER" id="PTHR47706:SF9">
    <property type="entry name" value="NMRA-LIKE DOMAIN-CONTAINING PROTEIN-RELATED"/>
    <property type="match status" value="1"/>
</dbReference>